<evidence type="ECO:0000313" key="3">
    <source>
        <dbReference type="EMBL" id="QPJ65037.1"/>
    </source>
</evidence>
<proteinExistence type="predicted"/>
<name>A0A7T0C1X6_9BACT</name>
<dbReference type="Proteomes" id="UP000594464">
    <property type="component" value="Chromosome"/>
</dbReference>
<organism evidence="3 4">
    <name type="scientific">Candidatus Nitrohelix vancouverensis</name>
    <dbReference type="NCBI Taxonomy" id="2705534"/>
    <lineage>
        <taxon>Bacteria</taxon>
        <taxon>Pseudomonadati</taxon>
        <taxon>Nitrospinota/Tectimicrobiota group</taxon>
        <taxon>Nitrospinota</taxon>
        <taxon>Nitrospinia</taxon>
        <taxon>Nitrospinales</taxon>
        <taxon>Nitrospinaceae</taxon>
        <taxon>Candidatus Nitrohelix</taxon>
    </lineage>
</organism>
<dbReference type="InterPro" id="IPR021878">
    <property type="entry name" value="TgpA_N"/>
</dbReference>
<feature type="transmembrane region" description="Helical" evidence="1">
    <location>
        <begin position="171"/>
        <end position="198"/>
    </location>
</feature>
<evidence type="ECO:0000259" key="2">
    <source>
        <dbReference type="SMART" id="SM00460"/>
    </source>
</evidence>
<evidence type="ECO:0000313" key="4">
    <source>
        <dbReference type="Proteomes" id="UP000594464"/>
    </source>
</evidence>
<keyword evidence="1" id="KW-1133">Transmembrane helix</keyword>
<dbReference type="PANTHER" id="PTHR42736">
    <property type="entry name" value="PROTEIN-GLUTAMINE GAMMA-GLUTAMYLTRANSFERASE"/>
    <property type="match status" value="1"/>
</dbReference>
<protein>
    <submittedName>
        <fullName evidence="3">DUF3488 domain-containing transglutaminase family protein</fullName>
    </submittedName>
</protein>
<dbReference type="SMART" id="SM00460">
    <property type="entry name" value="TGc"/>
    <property type="match status" value="1"/>
</dbReference>
<accession>A0A7T0C1X6</accession>
<feature type="domain" description="Transglutaminase-like" evidence="2">
    <location>
        <begin position="437"/>
        <end position="508"/>
    </location>
</feature>
<feature type="transmembrane region" description="Helical" evidence="1">
    <location>
        <begin position="12"/>
        <end position="45"/>
    </location>
</feature>
<sequence>MTLRSGLVFFSYLLSGLGLFCLILSQVVSLNAGVALLTLLTLMYWLEIKNAIPIAPPTLHLISKWNLLALPVLYFSFDLPLLDLVVWFIAYLMFTRFLLKSELNDYLFGYLLAIVCLLVGALYAQDLSFGVAFLAFYLTLSWCLIFYNLTVEKSGSRSPPHIFKYAGEREIIRAALFKSSALFSVMSLALTALIFVSFPRFGLGFMSLNVKAAPISGFSDKVSLGDVGKIKLNESVVMRVEYFKGDARYRPQQPVYWRGIVLDHYDGRNWISTLPDEWEIGRPRESDVSLFRVEPQKELVRQEIYRESFDTDIVFTQGIPKSINGNFRRLRMDSNFVLKTEAHGGPRRFTLHSEIGYPGIAYQLQAPNADAIKRFSSYFQLPPVSPAFKRLSHELTDTLQNPSAKAKAILAHLGDGFGYTLNMNEPASGVSPIDEFLFKWKQGHCEYFASAMTLLLRQAGVAARLVNGFAVGEWNDMGGYLILQEKHAHSWVEAFIPGEGWVLYDPTPPDPALANQTGAEFSFRALDLMRLYWQRYVVKYSFRDQIRILNFFQTSGQSLSSQFKQLGTEEFLSKAATAMRSYGIALILLLVALVWACKRMLRSTHLKSPEFATQIYLDLLEKLRQQNIQKRPGETARELRLRLSAMPQETFDIIQQITLFYERARFSPFTPNPREKREMIELLKKI</sequence>
<gene>
    <name evidence="3" type="ORF">G3M78_06390</name>
</gene>
<dbReference type="InterPro" id="IPR052901">
    <property type="entry name" value="Bact_TGase-like"/>
</dbReference>
<dbReference type="EMBL" id="CP048620">
    <property type="protein sequence ID" value="QPJ65037.1"/>
    <property type="molecule type" value="Genomic_DNA"/>
</dbReference>
<keyword evidence="1" id="KW-0472">Membrane</keyword>
<feature type="transmembrane region" description="Helical" evidence="1">
    <location>
        <begin position="106"/>
        <end position="124"/>
    </location>
</feature>
<keyword evidence="1" id="KW-0812">Transmembrane</keyword>
<feature type="transmembrane region" description="Helical" evidence="1">
    <location>
        <begin position="65"/>
        <end position="94"/>
    </location>
</feature>
<dbReference type="Pfam" id="PF11992">
    <property type="entry name" value="TgpA_N"/>
    <property type="match status" value="1"/>
</dbReference>
<dbReference type="Gene3D" id="3.10.620.30">
    <property type="match status" value="1"/>
</dbReference>
<dbReference type="SUPFAM" id="SSF54001">
    <property type="entry name" value="Cysteine proteinases"/>
    <property type="match status" value="1"/>
</dbReference>
<dbReference type="InterPro" id="IPR025403">
    <property type="entry name" value="TgpA-like_C"/>
</dbReference>
<dbReference type="Pfam" id="PF01841">
    <property type="entry name" value="Transglut_core"/>
    <property type="match status" value="1"/>
</dbReference>
<dbReference type="PANTHER" id="PTHR42736:SF1">
    <property type="entry name" value="PROTEIN-GLUTAMINE GAMMA-GLUTAMYLTRANSFERASE"/>
    <property type="match status" value="1"/>
</dbReference>
<evidence type="ECO:0000256" key="1">
    <source>
        <dbReference type="SAM" id="Phobius"/>
    </source>
</evidence>
<dbReference type="InterPro" id="IPR002931">
    <property type="entry name" value="Transglutaminase-like"/>
</dbReference>
<dbReference type="KEGG" id="nva:G3M78_06390"/>
<dbReference type="AlphaFoldDB" id="A0A7T0C1X6"/>
<reference evidence="4" key="1">
    <citation type="submission" date="2020-02" db="EMBL/GenBank/DDBJ databases">
        <title>Genomic and physiological characterization of two novel Nitrospinaceae genera.</title>
        <authorList>
            <person name="Mueller A.J."/>
            <person name="Jung M.-Y."/>
            <person name="Strachan C.R."/>
            <person name="Herbold C.W."/>
            <person name="Kirkegaard R.H."/>
            <person name="Daims H."/>
        </authorList>
    </citation>
    <scope>NUCLEOTIDE SEQUENCE [LARGE SCALE GENOMIC DNA]</scope>
</reference>
<dbReference type="InterPro" id="IPR038765">
    <property type="entry name" value="Papain-like_cys_pep_sf"/>
</dbReference>
<feature type="transmembrane region" description="Helical" evidence="1">
    <location>
        <begin position="579"/>
        <end position="597"/>
    </location>
</feature>
<dbReference type="Pfam" id="PF13559">
    <property type="entry name" value="DUF4129"/>
    <property type="match status" value="1"/>
</dbReference>
<feature type="transmembrane region" description="Helical" evidence="1">
    <location>
        <begin position="130"/>
        <end position="150"/>
    </location>
</feature>